<dbReference type="Proteomes" id="UP001595965">
    <property type="component" value="Unassembled WGS sequence"/>
</dbReference>
<name>A0ABV8XV36_9MICC</name>
<keyword evidence="2" id="KW-1185">Reference proteome</keyword>
<gene>
    <name evidence="1" type="ORF">ACFO0K_07150</name>
</gene>
<comment type="caution">
    <text evidence="1">The sequence shown here is derived from an EMBL/GenBank/DDBJ whole genome shotgun (WGS) entry which is preliminary data.</text>
</comment>
<evidence type="ECO:0000313" key="2">
    <source>
        <dbReference type="Proteomes" id="UP001595965"/>
    </source>
</evidence>
<dbReference type="RefSeq" id="WP_378108260.1">
    <property type="nucleotide sequence ID" value="NZ_JBHSEN010000001.1"/>
</dbReference>
<accession>A0ABV8XV36</accession>
<organism evidence="1 2">
    <name type="scientific">Citricoccus alkalitolerans</name>
    <dbReference type="NCBI Taxonomy" id="246603"/>
    <lineage>
        <taxon>Bacteria</taxon>
        <taxon>Bacillati</taxon>
        <taxon>Actinomycetota</taxon>
        <taxon>Actinomycetes</taxon>
        <taxon>Micrococcales</taxon>
        <taxon>Micrococcaceae</taxon>
        <taxon>Citricoccus</taxon>
    </lineage>
</organism>
<evidence type="ECO:0000313" key="1">
    <source>
        <dbReference type="EMBL" id="MFC4429454.1"/>
    </source>
</evidence>
<protein>
    <submittedName>
        <fullName evidence="1">Uncharacterized protein</fullName>
    </submittedName>
</protein>
<reference evidence="2" key="1">
    <citation type="journal article" date="2019" name="Int. J. Syst. Evol. Microbiol.">
        <title>The Global Catalogue of Microorganisms (GCM) 10K type strain sequencing project: providing services to taxonomists for standard genome sequencing and annotation.</title>
        <authorList>
            <consortium name="The Broad Institute Genomics Platform"/>
            <consortium name="The Broad Institute Genome Sequencing Center for Infectious Disease"/>
            <person name="Wu L."/>
            <person name="Ma J."/>
        </authorList>
    </citation>
    <scope>NUCLEOTIDE SEQUENCE [LARGE SCALE GENOMIC DNA]</scope>
    <source>
        <strain evidence="2">CGMCC 1.12125</strain>
    </source>
</reference>
<proteinExistence type="predicted"/>
<dbReference type="EMBL" id="JBHSEN010000001">
    <property type="protein sequence ID" value="MFC4429454.1"/>
    <property type="molecule type" value="Genomic_DNA"/>
</dbReference>
<sequence length="160" mass="17548">MTVMSIIPDEDRHVLSIGLSLPLSLMGTITKLIGAAWPESAMHNGHRSMEFLIPKTEPIEVTEEPVNEAVEASWDEFGLDAALPFLAWVVPLACGICQPDRRVGVPPRDDRRNIGVDVQRTIGTTEVGHGCHVHRVHPSATFSQFGITHLPSCPVQRNQS</sequence>